<evidence type="ECO:0000313" key="4">
    <source>
        <dbReference type="Proteomes" id="UP001139522"/>
    </source>
</evidence>
<name>A0ABT5W9M5_9GAMM</name>
<feature type="domain" description="LysR substrate-binding" evidence="2">
    <location>
        <begin position="3"/>
        <end position="149"/>
    </location>
</feature>
<evidence type="ECO:0000313" key="3">
    <source>
        <dbReference type="EMBL" id="MDE8601520.1"/>
    </source>
</evidence>
<sequence>MRVGELDDCSLIARPLTQYRSLNCVSPNYAEAYGIPQTLTELANHKLIEYSHTLGNLDAQFEYMEDGKVKQQSMPSNLAVNGTDAYLDACLSGLGIAQIPAIGVESFIENGLLLPVLPQFEAEPMPVSLLYPSRRQPPKRLVVFMDWLQSIVIKTNRE</sequence>
<dbReference type="InterPro" id="IPR058163">
    <property type="entry name" value="LysR-type_TF_proteobact-type"/>
</dbReference>
<dbReference type="Proteomes" id="UP001139522">
    <property type="component" value="Unassembled WGS sequence"/>
</dbReference>
<evidence type="ECO:0000259" key="2">
    <source>
        <dbReference type="Pfam" id="PF03466"/>
    </source>
</evidence>
<dbReference type="EMBL" id="JAMZEG020000001">
    <property type="protein sequence ID" value="MDE8601520.1"/>
    <property type="molecule type" value="Genomic_DNA"/>
</dbReference>
<dbReference type="PANTHER" id="PTHR30537">
    <property type="entry name" value="HTH-TYPE TRANSCRIPTIONAL REGULATOR"/>
    <property type="match status" value="1"/>
</dbReference>
<organism evidence="3 4">
    <name type="scientific">Marinomonas maritima</name>
    <dbReference type="NCBI Taxonomy" id="2940935"/>
    <lineage>
        <taxon>Bacteria</taxon>
        <taxon>Pseudomonadati</taxon>
        <taxon>Pseudomonadota</taxon>
        <taxon>Gammaproteobacteria</taxon>
        <taxon>Oceanospirillales</taxon>
        <taxon>Oceanospirillaceae</taxon>
        <taxon>Marinomonas</taxon>
    </lineage>
</organism>
<dbReference type="PANTHER" id="PTHR30537:SF72">
    <property type="entry name" value="LYSR FAMILY TRANSCRIPTIONAL REGULATOR"/>
    <property type="match status" value="1"/>
</dbReference>
<dbReference type="SUPFAM" id="SSF53850">
    <property type="entry name" value="Periplasmic binding protein-like II"/>
    <property type="match status" value="1"/>
</dbReference>
<protein>
    <submittedName>
        <fullName evidence="3">LysR substrate-binding domain-containing protein</fullName>
    </submittedName>
</protein>
<comment type="similarity">
    <text evidence="1">Belongs to the LysR transcriptional regulatory family.</text>
</comment>
<gene>
    <name evidence="3" type="ORF">M3I01_001075</name>
</gene>
<dbReference type="Gene3D" id="3.40.190.290">
    <property type="match status" value="1"/>
</dbReference>
<keyword evidence="4" id="KW-1185">Reference proteome</keyword>
<proteinExistence type="inferred from homology"/>
<accession>A0ABT5W9M5</accession>
<dbReference type="InterPro" id="IPR005119">
    <property type="entry name" value="LysR_subst-bd"/>
</dbReference>
<reference evidence="3" key="1">
    <citation type="submission" date="2023-01" db="EMBL/GenBank/DDBJ databases">
        <title>Psychroserpens sp. MSW6 and Marinomonas sp. RSW2, isolated from seawater.</title>
        <authorList>
            <person name="Kristyanto S."/>
            <person name="Jung J."/>
            <person name="Kim J.M."/>
            <person name="Jeon C.O."/>
        </authorList>
    </citation>
    <scope>NUCLEOTIDE SEQUENCE</scope>
    <source>
        <strain evidence="3">RSW2</strain>
    </source>
</reference>
<comment type="caution">
    <text evidence="3">The sequence shown here is derived from an EMBL/GenBank/DDBJ whole genome shotgun (WGS) entry which is preliminary data.</text>
</comment>
<dbReference type="Pfam" id="PF03466">
    <property type="entry name" value="LysR_substrate"/>
    <property type="match status" value="1"/>
</dbReference>
<evidence type="ECO:0000256" key="1">
    <source>
        <dbReference type="ARBA" id="ARBA00009437"/>
    </source>
</evidence>